<dbReference type="AlphaFoldDB" id="A0A9Q6LM87"/>
<gene>
    <name evidence="2" type="ORF">Psal009_02262</name>
</gene>
<dbReference type="EMBL" id="CP038908">
    <property type="protein sequence ID" value="QGO06351.1"/>
    <property type="molecule type" value="Genomic_DNA"/>
</dbReference>
<reference evidence="2 3" key="1">
    <citation type="submission" date="2019-04" db="EMBL/GenBank/DDBJ databases">
        <title>Complete genome sequencing of Piscirickettsia salmonis strain Psal-009.</title>
        <authorList>
            <person name="Schober I."/>
            <person name="Bunk B."/>
            <person name="Sproer C."/>
            <person name="Carril G.P."/>
            <person name="Riedel T."/>
            <person name="Flores-Herrera P.A."/>
            <person name="Nourdin-Galindo G."/>
            <person name="Marshall S.H."/>
            <person name="Overmann J."/>
        </authorList>
    </citation>
    <scope>NUCLEOTIDE SEQUENCE [LARGE SCALE GENOMIC DNA]</scope>
    <source>
        <strain evidence="2 3">Psal-009</strain>
    </source>
</reference>
<organism evidence="2 3">
    <name type="scientific">Piscirickettsia salmonis</name>
    <dbReference type="NCBI Taxonomy" id="1238"/>
    <lineage>
        <taxon>Bacteria</taxon>
        <taxon>Pseudomonadati</taxon>
        <taxon>Pseudomonadota</taxon>
        <taxon>Gammaproteobacteria</taxon>
        <taxon>Thiotrichales</taxon>
        <taxon>Piscirickettsiaceae</taxon>
        <taxon>Piscirickettsia</taxon>
    </lineage>
</organism>
<name>A0A9Q6LM87_PISSA</name>
<sequence length="114" mass="12848">MQNTYRGSDAYDKALLLSRYLEQQLASFNPFEYFEEELSGLACLKAVLMPYEAEIESARQSNAMVWQRAGEVCDISISTFIEQVDDNVLAAQERREREDKTMSIAASHGVLSTG</sequence>
<protein>
    <submittedName>
        <fullName evidence="2">Uncharacterized protein</fullName>
    </submittedName>
</protein>
<accession>A0A9Q6LM87</accession>
<proteinExistence type="predicted"/>
<dbReference type="Proteomes" id="UP000422232">
    <property type="component" value="Chromosome"/>
</dbReference>
<keyword evidence="3" id="KW-1185">Reference proteome</keyword>
<evidence type="ECO:0000256" key="1">
    <source>
        <dbReference type="SAM" id="MobiDB-lite"/>
    </source>
</evidence>
<feature type="region of interest" description="Disordered" evidence="1">
    <location>
        <begin position="93"/>
        <end position="114"/>
    </location>
</feature>
<evidence type="ECO:0000313" key="2">
    <source>
        <dbReference type="EMBL" id="QGO06351.1"/>
    </source>
</evidence>
<evidence type="ECO:0000313" key="3">
    <source>
        <dbReference type="Proteomes" id="UP000422232"/>
    </source>
</evidence>